<dbReference type="PANTHER" id="PTHR34057:SF10">
    <property type="entry name" value="TRANSPOSASE, PTTA_EN_SPM, PLANT"/>
    <property type="match status" value="1"/>
</dbReference>
<dbReference type="EMBL" id="JAGKQM010000011">
    <property type="protein sequence ID" value="KAH0900567.1"/>
    <property type="molecule type" value="Genomic_DNA"/>
</dbReference>
<feature type="compositionally biased region" description="Acidic residues" evidence="2">
    <location>
        <begin position="26"/>
        <end position="35"/>
    </location>
</feature>
<reference evidence="3 4" key="1">
    <citation type="submission" date="2021-05" db="EMBL/GenBank/DDBJ databases">
        <title>Genome Assembly of Synthetic Allotetraploid Brassica napus Reveals Homoeologous Exchanges between Subgenomes.</title>
        <authorList>
            <person name="Davis J.T."/>
        </authorList>
    </citation>
    <scope>NUCLEOTIDE SEQUENCE [LARGE SCALE GENOMIC DNA]</scope>
    <source>
        <strain evidence="4">cv. Da-Ae</strain>
        <tissue evidence="3">Seedling</tissue>
    </source>
</reference>
<feature type="coiled-coil region" evidence="1">
    <location>
        <begin position="95"/>
        <end position="133"/>
    </location>
</feature>
<feature type="region of interest" description="Disordered" evidence="2">
    <location>
        <begin position="26"/>
        <end position="59"/>
    </location>
</feature>
<organism evidence="3 4">
    <name type="scientific">Brassica napus</name>
    <name type="common">Rape</name>
    <dbReference type="NCBI Taxonomy" id="3708"/>
    <lineage>
        <taxon>Eukaryota</taxon>
        <taxon>Viridiplantae</taxon>
        <taxon>Streptophyta</taxon>
        <taxon>Embryophyta</taxon>
        <taxon>Tracheophyta</taxon>
        <taxon>Spermatophyta</taxon>
        <taxon>Magnoliopsida</taxon>
        <taxon>eudicotyledons</taxon>
        <taxon>Gunneridae</taxon>
        <taxon>Pentapetalae</taxon>
        <taxon>rosids</taxon>
        <taxon>malvids</taxon>
        <taxon>Brassicales</taxon>
        <taxon>Brassicaceae</taxon>
        <taxon>Brassiceae</taxon>
        <taxon>Brassica</taxon>
    </lineage>
</organism>
<feature type="compositionally biased region" description="Basic and acidic residues" evidence="2">
    <location>
        <begin position="331"/>
        <end position="340"/>
    </location>
</feature>
<feature type="compositionally biased region" description="Low complexity" evidence="2">
    <location>
        <begin position="36"/>
        <end position="45"/>
    </location>
</feature>
<dbReference type="Proteomes" id="UP000824890">
    <property type="component" value="Unassembled WGS sequence"/>
</dbReference>
<evidence type="ECO:0000313" key="4">
    <source>
        <dbReference type="Proteomes" id="UP000824890"/>
    </source>
</evidence>
<feature type="region of interest" description="Disordered" evidence="2">
    <location>
        <begin position="401"/>
        <end position="431"/>
    </location>
</feature>
<proteinExistence type="predicted"/>
<sequence length="435" mass="50480">GFWVMELKESKNDDEEVVVDILECNDEDTDDDDDVCSSSSSSSFSGTVSERDETEETACNDQEADSIMCTDPLWVRKKKLTDHWRRFIHPITWRCKWLELKVRELQNQAGKYDKELQESCQAKQIELENLRSEEVGSLLQCRTQRTRVKKRRKRKRVEEEEASDVSSYTFNHNLFSYYENRRSFGDVALSDKKNKNSKEEEAVFSEETLLLEFGEGDAFLEQMLLKIEAVKVEALNLKNRVDKVVNENPCRFSLEQQKQPLLVTKNEDDSEEKTVKSASVSEDDDETTDILLSEMMQREGKAIVPNKKLLKTEQTSVEEGPSRPVRNRKPRNLEVKEETKTKRRRVSKEKPKSNMNDDKKNKNFTEEAVFCGKTTPLELFREGDAFLEQILLKIEAVKLEPSGDKQPQLVTKNEDDFEEKQPEDDDGTTDILYIV</sequence>
<feature type="compositionally biased region" description="Acidic residues" evidence="2">
    <location>
        <begin position="415"/>
        <end position="428"/>
    </location>
</feature>
<gene>
    <name evidence="3" type="ORF">HID58_040070</name>
</gene>
<name>A0ABQ8B6Z2_BRANA</name>
<feature type="compositionally biased region" description="Basic and acidic residues" evidence="2">
    <location>
        <begin position="348"/>
        <end position="361"/>
    </location>
</feature>
<comment type="caution">
    <text evidence="3">The sequence shown here is derived from an EMBL/GenBank/DDBJ whole genome shotgun (WGS) entry which is preliminary data.</text>
</comment>
<dbReference type="PANTHER" id="PTHR34057">
    <property type="entry name" value="ELONGATION FACTOR"/>
    <property type="match status" value="1"/>
</dbReference>
<keyword evidence="4" id="KW-1185">Reference proteome</keyword>
<evidence type="ECO:0000256" key="1">
    <source>
        <dbReference type="SAM" id="Coils"/>
    </source>
</evidence>
<protein>
    <submittedName>
        <fullName evidence="3">Uncharacterized protein</fullName>
    </submittedName>
</protein>
<feature type="coiled-coil region" evidence="1">
    <location>
        <begin position="220"/>
        <end position="247"/>
    </location>
</feature>
<feature type="region of interest" description="Disordered" evidence="2">
    <location>
        <begin position="264"/>
        <end position="287"/>
    </location>
</feature>
<feature type="non-terminal residue" evidence="3">
    <location>
        <position position="1"/>
    </location>
</feature>
<accession>A0ABQ8B6Z2</accession>
<keyword evidence="1" id="KW-0175">Coiled coil</keyword>
<feature type="region of interest" description="Disordered" evidence="2">
    <location>
        <begin position="305"/>
        <end position="361"/>
    </location>
</feature>
<evidence type="ECO:0000256" key="2">
    <source>
        <dbReference type="SAM" id="MobiDB-lite"/>
    </source>
</evidence>
<evidence type="ECO:0000313" key="3">
    <source>
        <dbReference type="EMBL" id="KAH0900567.1"/>
    </source>
</evidence>